<dbReference type="EMBL" id="OU594944">
    <property type="protein sequence ID" value="CAG9288141.1"/>
    <property type="molecule type" value="Genomic_DNA"/>
</dbReference>
<feature type="region of interest" description="Disordered" evidence="1">
    <location>
        <begin position="96"/>
        <end position="170"/>
    </location>
</feature>
<protein>
    <recommendedName>
        <fullName evidence="2">HP domain-containing protein</fullName>
    </recommendedName>
</protein>
<dbReference type="GO" id="GO:0007010">
    <property type="term" value="P:cytoskeleton organization"/>
    <property type="evidence" value="ECO:0007669"/>
    <property type="project" value="InterPro"/>
</dbReference>
<feature type="region of interest" description="Disordered" evidence="1">
    <location>
        <begin position="1"/>
        <end position="21"/>
    </location>
</feature>
<reference evidence="3" key="1">
    <citation type="submission" date="2022-02" db="EMBL/GenBank/DDBJ databases">
        <authorList>
            <person name="Giguere J D."/>
        </authorList>
    </citation>
    <scope>NUCLEOTIDE SEQUENCE</scope>
    <source>
        <strain evidence="3">CCAP 1055/1</strain>
    </source>
</reference>
<feature type="region of interest" description="Disordered" evidence="1">
    <location>
        <begin position="307"/>
        <end position="381"/>
    </location>
</feature>
<feature type="compositionally biased region" description="Basic and acidic residues" evidence="1">
    <location>
        <begin position="154"/>
        <end position="170"/>
    </location>
</feature>
<dbReference type="SMART" id="SM00153">
    <property type="entry name" value="VHP"/>
    <property type="match status" value="1"/>
</dbReference>
<dbReference type="InterPro" id="IPR036886">
    <property type="entry name" value="Villin_headpiece_dom_sf"/>
</dbReference>
<dbReference type="AlphaFoldDB" id="A0A8J9TAZ9"/>
<dbReference type="Proteomes" id="UP000836788">
    <property type="component" value="Chromosome 3"/>
</dbReference>
<dbReference type="InterPro" id="IPR003128">
    <property type="entry name" value="Villin_headpiece"/>
</dbReference>
<feature type="compositionally biased region" description="Acidic residues" evidence="1">
    <location>
        <begin position="96"/>
        <end position="120"/>
    </location>
</feature>
<sequence>MADVENPTGKPDVGNFTVGNRSSFEPNAVGANLVQPSLSTLHQDEKSLLLVAATRQERDTYGNIVVSSESNGVDDLLTDDDYDEIVVDEDFEEIEYEDESDVEYIEEELSDEEPDDEESYTEITYNSDGDDADFVLNGQGNASLRQYKNAATRAAEEEASRKEAEEDEARRERARILVRQKEMERKEQEETRKRETQALEAARVAEEKEIRRREEEERAARIRAEEAAAIIAEEREENRMRLLELEELRKAEEAEARGIAAKMAAEKREEQERMRRLEAEEALAKAAAEKLKMEKEIREMETRLEAAKQAKEEAKKREEEERGRLAAKVEARRRSAEKKLEKLNTEVQSEQPVKGAGFEIKQDNEPLELGGGPVPSAGQGKTTIGAIEDKIDTTVNLASSALDEVSTKKKKVFRKVVRRVVRNKNGEILSSRIERVEDTPTGTSGLSNTSTIETPPNESSHAKEPAQKATQSTIPVSRPLAPSPAHEPAPELTLSAENAGEHYTVVQLQKQLVPGLDYKNREKYLSLSDFQAIFGCNKDEFASWPKWKQTNLKRKAKLF</sequence>
<evidence type="ECO:0000259" key="2">
    <source>
        <dbReference type="PROSITE" id="PS51089"/>
    </source>
</evidence>
<dbReference type="Pfam" id="PF02209">
    <property type="entry name" value="VHP"/>
    <property type="match status" value="1"/>
</dbReference>
<feature type="region of interest" description="Disordered" evidence="1">
    <location>
        <begin position="432"/>
        <end position="490"/>
    </location>
</feature>
<dbReference type="PROSITE" id="PS51089">
    <property type="entry name" value="HP"/>
    <property type="match status" value="1"/>
</dbReference>
<proteinExistence type="predicted"/>
<dbReference type="Gene3D" id="1.10.950.10">
    <property type="entry name" value="Villin headpiece domain"/>
    <property type="match status" value="1"/>
</dbReference>
<feature type="region of interest" description="Disordered" evidence="1">
    <location>
        <begin position="183"/>
        <end position="218"/>
    </location>
</feature>
<name>A0A8J9TAZ9_PHATR</name>
<dbReference type="GO" id="GO:0003779">
    <property type="term" value="F:actin binding"/>
    <property type="evidence" value="ECO:0007669"/>
    <property type="project" value="InterPro"/>
</dbReference>
<evidence type="ECO:0000256" key="1">
    <source>
        <dbReference type="SAM" id="MobiDB-lite"/>
    </source>
</evidence>
<organism evidence="3">
    <name type="scientific">Phaeodactylum tricornutum</name>
    <name type="common">Diatom</name>
    <dbReference type="NCBI Taxonomy" id="2850"/>
    <lineage>
        <taxon>Eukaryota</taxon>
        <taxon>Sar</taxon>
        <taxon>Stramenopiles</taxon>
        <taxon>Ochrophyta</taxon>
        <taxon>Bacillariophyta</taxon>
        <taxon>Bacillariophyceae</taxon>
        <taxon>Bacillariophycidae</taxon>
        <taxon>Naviculales</taxon>
        <taxon>Phaeodactylaceae</taxon>
        <taxon>Phaeodactylum</taxon>
    </lineage>
</organism>
<evidence type="ECO:0000313" key="3">
    <source>
        <dbReference type="EMBL" id="CAG9288141.1"/>
    </source>
</evidence>
<feature type="compositionally biased region" description="Basic and acidic residues" evidence="1">
    <location>
        <begin position="307"/>
        <end position="344"/>
    </location>
</feature>
<feature type="compositionally biased region" description="Polar residues" evidence="1">
    <location>
        <begin position="440"/>
        <end position="459"/>
    </location>
</feature>
<feature type="domain" description="HP" evidence="2">
    <location>
        <begin position="497"/>
        <end position="559"/>
    </location>
</feature>
<gene>
    <name evidence="3" type="ORF">PTTT1_LOCUS37666</name>
</gene>
<accession>A0A8J9TAZ9</accession>
<dbReference type="SUPFAM" id="SSF47050">
    <property type="entry name" value="VHP, Villin headpiece domain"/>
    <property type="match status" value="1"/>
</dbReference>